<organism evidence="2 3">
    <name type="scientific">Candidatus Falkowbacteria bacterium CG1_02_41_21</name>
    <dbReference type="NCBI Taxonomy" id="1805147"/>
    <lineage>
        <taxon>Bacteria</taxon>
        <taxon>Candidatus Falkowiibacteriota</taxon>
    </lineage>
</organism>
<name>A0A1J4T7S2_9BACT</name>
<accession>A0A1J4T7S2</accession>
<keyword evidence="1" id="KW-0472">Membrane</keyword>
<protein>
    <submittedName>
        <fullName evidence="2">Uncharacterized protein</fullName>
    </submittedName>
</protein>
<reference evidence="2 3" key="1">
    <citation type="journal article" date="2016" name="Environ. Microbiol.">
        <title>Genomic resolution of a cold subsurface aquifer community provides metabolic insights for novel microbes adapted to high CO concentrations.</title>
        <authorList>
            <person name="Probst A.J."/>
            <person name="Castelle C.J."/>
            <person name="Singh A."/>
            <person name="Brown C.T."/>
            <person name="Anantharaman K."/>
            <person name="Sharon I."/>
            <person name="Hug L.A."/>
            <person name="Burstein D."/>
            <person name="Emerson J.B."/>
            <person name="Thomas B.C."/>
            <person name="Banfield J.F."/>
        </authorList>
    </citation>
    <scope>NUCLEOTIDE SEQUENCE [LARGE SCALE GENOMIC DNA]</scope>
    <source>
        <strain evidence="2">CG1_02_41_21</strain>
    </source>
</reference>
<evidence type="ECO:0000313" key="2">
    <source>
        <dbReference type="EMBL" id="OIO06955.1"/>
    </source>
</evidence>
<dbReference type="Proteomes" id="UP000182860">
    <property type="component" value="Unassembled WGS sequence"/>
</dbReference>
<keyword evidence="1" id="KW-1133">Transmembrane helix</keyword>
<evidence type="ECO:0000256" key="1">
    <source>
        <dbReference type="SAM" id="Phobius"/>
    </source>
</evidence>
<feature type="transmembrane region" description="Helical" evidence="1">
    <location>
        <begin position="20"/>
        <end position="38"/>
    </location>
</feature>
<keyword evidence="1" id="KW-0812">Transmembrane</keyword>
<proteinExistence type="predicted"/>
<comment type="caution">
    <text evidence="2">The sequence shown here is derived from an EMBL/GenBank/DDBJ whole genome shotgun (WGS) entry which is preliminary data.</text>
</comment>
<gene>
    <name evidence="2" type="ORF">AUJ35_03030</name>
</gene>
<dbReference type="AlphaFoldDB" id="A0A1J4T7S2"/>
<evidence type="ECO:0000313" key="3">
    <source>
        <dbReference type="Proteomes" id="UP000182860"/>
    </source>
</evidence>
<dbReference type="EMBL" id="MNUV01000055">
    <property type="protein sequence ID" value="OIO06955.1"/>
    <property type="molecule type" value="Genomic_DNA"/>
</dbReference>
<sequence>MESKEKPKSQIEIKDERKRVMIIGITIIMAAIAALWVFNIKSFINPYSEKIISANQDKLNWADMKSRFDATMSQVVGKMDEFEAKKELTSNPANASTSLNNLEAALNAKVGGSSSSLGVIIGTSSASQSEDLKLRLDDLEKNLEKN</sequence>